<keyword evidence="1" id="KW-1133">Transmembrane helix</keyword>
<dbReference type="EMBL" id="MU251648">
    <property type="protein sequence ID" value="KAG9230735.1"/>
    <property type="molecule type" value="Genomic_DNA"/>
</dbReference>
<gene>
    <name evidence="2" type="ORF">BJ875DRAFT_384494</name>
</gene>
<protein>
    <submittedName>
        <fullName evidence="2">Uncharacterized protein</fullName>
    </submittedName>
</protein>
<keyword evidence="3" id="KW-1185">Reference proteome</keyword>
<feature type="transmembrane region" description="Helical" evidence="1">
    <location>
        <begin position="375"/>
        <end position="394"/>
    </location>
</feature>
<comment type="caution">
    <text evidence="2">The sequence shown here is derived from an EMBL/GenBank/DDBJ whole genome shotgun (WGS) entry which is preliminary data.</text>
</comment>
<dbReference type="OrthoDB" id="3061561at2759"/>
<reference evidence="2" key="1">
    <citation type="journal article" date="2021" name="IMA Fungus">
        <title>Genomic characterization of three marine fungi, including Emericellopsis atlantica sp. nov. with signatures of a generalist lifestyle and marine biomass degradation.</title>
        <authorList>
            <person name="Hagestad O.C."/>
            <person name="Hou L."/>
            <person name="Andersen J.H."/>
            <person name="Hansen E.H."/>
            <person name="Altermark B."/>
            <person name="Li C."/>
            <person name="Kuhnert E."/>
            <person name="Cox R.J."/>
            <person name="Crous P.W."/>
            <person name="Spatafora J.W."/>
            <person name="Lail K."/>
            <person name="Amirebrahimi M."/>
            <person name="Lipzen A."/>
            <person name="Pangilinan J."/>
            <person name="Andreopoulos W."/>
            <person name="Hayes R.D."/>
            <person name="Ng V."/>
            <person name="Grigoriev I.V."/>
            <person name="Jackson S.A."/>
            <person name="Sutton T.D.S."/>
            <person name="Dobson A.D.W."/>
            <person name="Rama T."/>
        </authorList>
    </citation>
    <scope>NUCLEOTIDE SEQUENCE</scope>
    <source>
        <strain evidence="2">TRa018bII</strain>
    </source>
</reference>
<dbReference type="AlphaFoldDB" id="A0A9P7YCT6"/>
<sequence length="452" mass="52050">MNIATCSNCTSSPSSVPRALVGWVLENSGRGTLSLISTCLVTIFLCTWVVIHPRVYERELYATLHKIALFLKAILAPEFIAVEGLQEWAQCRRMVKDCATLTGSEFELVHAFYVSMLALRYRTPQGDRVIWPNQYTWLLQQNLIKWEGQASWGLSVERIRDQNKADSVAKFISFIQVSWFVAQSIMRTAHALPLSQLESMTLSYIPLFTVTYFFWWHKPRDILSPSIVTLPDMSEEQERIFKSMTISNKFDNEGMEDQVTYWNIWYLTPRVFEKEAEDKIMRALEQAAEKAAQTTTERNAQANPGAMHENSISKDKYQHIEHEPIKLPKEIVLSHWDPDLYRSKIWPAICLFGASFGALHLISWDTVFPTTVELWLWRASAFVSILSLIIFIHFKKVVFRWGGPLTIISLVSPGLYFVSRVVMIGQVFAALRSEDPAIYDTYEVSTYWVHIL</sequence>
<dbReference type="Proteomes" id="UP000824998">
    <property type="component" value="Unassembled WGS sequence"/>
</dbReference>
<organism evidence="2 3">
    <name type="scientific">Amylocarpus encephaloides</name>
    <dbReference type="NCBI Taxonomy" id="45428"/>
    <lineage>
        <taxon>Eukaryota</taxon>
        <taxon>Fungi</taxon>
        <taxon>Dikarya</taxon>
        <taxon>Ascomycota</taxon>
        <taxon>Pezizomycotina</taxon>
        <taxon>Leotiomycetes</taxon>
        <taxon>Helotiales</taxon>
        <taxon>Helotiales incertae sedis</taxon>
        <taxon>Amylocarpus</taxon>
    </lineage>
</organism>
<keyword evidence="1" id="KW-0472">Membrane</keyword>
<name>A0A9P7YCT6_9HELO</name>
<dbReference type="PANTHER" id="PTHR35043">
    <property type="entry name" value="TRANSCRIPTION FACTOR DOMAIN-CONTAINING PROTEIN"/>
    <property type="match status" value="1"/>
</dbReference>
<feature type="transmembrane region" description="Helical" evidence="1">
    <location>
        <begin position="345"/>
        <end position="363"/>
    </location>
</feature>
<keyword evidence="1" id="KW-0812">Transmembrane</keyword>
<evidence type="ECO:0000313" key="2">
    <source>
        <dbReference type="EMBL" id="KAG9230735.1"/>
    </source>
</evidence>
<feature type="transmembrane region" description="Helical" evidence="1">
    <location>
        <begin position="406"/>
        <end position="431"/>
    </location>
</feature>
<evidence type="ECO:0000256" key="1">
    <source>
        <dbReference type="SAM" id="Phobius"/>
    </source>
</evidence>
<feature type="transmembrane region" description="Helical" evidence="1">
    <location>
        <begin position="33"/>
        <end position="51"/>
    </location>
</feature>
<dbReference type="PANTHER" id="PTHR35043:SF7">
    <property type="entry name" value="TRANSCRIPTION FACTOR DOMAIN-CONTAINING PROTEIN"/>
    <property type="match status" value="1"/>
</dbReference>
<evidence type="ECO:0000313" key="3">
    <source>
        <dbReference type="Proteomes" id="UP000824998"/>
    </source>
</evidence>
<accession>A0A9P7YCT6</accession>
<proteinExistence type="predicted"/>